<evidence type="ECO:0000313" key="2">
    <source>
        <dbReference type="Proteomes" id="UP001269267"/>
    </source>
</evidence>
<dbReference type="GO" id="GO:0008168">
    <property type="term" value="F:methyltransferase activity"/>
    <property type="evidence" value="ECO:0007669"/>
    <property type="project" value="UniProtKB-KW"/>
</dbReference>
<protein>
    <submittedName>
        <fullName evidence="1">Class I SAM-dependent methyltransferase</fullName>
        <ecNumber evidence="1">2.1.-.-</ecNumber>
    </submittedName>
</protein>
<dbReference type="RefSeq" id="WP_310540391.1">
    <property type="nucleotide sequence ID" value="NZ_JARWAI010000010.1"/>
</dbReference>
<evidence type="ECO:0000313" key="1">
    <source>
        <dbReference type="EMBL" id="MDR5876008.1"/>
    </source>
</evidence>
<keyword evidence="1" id="KW-0489">Methyltransferase</keyword>
<comment type="caution">
    <text evidence="1">The sequence shown here is derived from an EMBL/GenBank/DDBJ whole genome shotgun (WGS) entry which is preliminary data.</text>
</comment>
<proteinExistence type="predicted"/>
<keyword evidence="2" id="KW-1185">Reference proteome</keyword>
<dbReference type="InterPro" id="IPR029063">
    <property type="entry name" value="SAM-dependent_MTases_sf"/>
</dbReference>
<sequence length="478" mass="53497">MLLNNNPQLDTQRLSAKVRQRLDGLDEAPPWRGETLWQQSLEGQVVNLGSTRQRQLGRATDYASLLALPTPAFVEESCYYLLGQLPEYSQYHEHLATLLSGEEREKWLLSLAKQRDASQAALSTALPGLEKGLARARIKYLPKLGRVIRQAWSLLKLDDFRRRMQHFIHLQNARYDALLELHRQQAQTLAELQAAQGRLAAENAILTQRLSQQGAPTASAATSSSASHQVAASQQSLVMEDTEATPERDFYLALEARFRGSLSSIGELMKEHLPHLANTPPLHHGKALLDLGCGRGEWLALVEAEGYRAWGVDLNETNVKITRGRGLDVRYQDALTALAECDDDSLGMITSFHLIEHLSHQQLRTLLREALRALAPEGRLLLETPNPQNLLVGSCNFYLDPTHVRPIPPDFLQFLAEYSGFEHADIMPLHPVDPSLRLPDEGETSRRLNHYLYGPQDYAMLAVKAATTPPMDTEETHG</sequence>
<dbReference type="GO" id="GO:0032259">
    <property type="term" value="P:methylation"/>
    <property type="evidence" value="ECO:0007669"/>
    <property type="project" value="UniProtKB-KW"/>
</dbReference>
<name>A0ABU1GFW1_9GAMM</name>
<gene>
    <name evidence="1" type="ORF">QC815_13895</name>
</gene>
<dbReference type="EMBL" id="JARWAI010000010">
    <property type="protein sequence ID" value="MDR5876008.1"/>
    <property type="molecule type" value="Genomic_DNA"/>
</dbReference>
<organism evidence="1 2">
    <name type="scientific">Vreelandella gomseomensis</name>
    <dbReference type="NCBI Taxonomy" id="370766"/>
    <lineage>
        <taxon>Bacteria</taxon>
        <taxon>Pseudomonadati</taxon>
        <taxon>Pseudomonadota</taxon>
        <taxon>Gammaproteobacteria</taxon>
        <taxon>Oceanospirillales</taxon>
        <taxon>Halomonadaceae</taxon>
        <taxon>Vreelandella</taxon>
    </lineage>
</organism>
<dbReference type="CDD" id="cd02440">
    <property type="entry name" value="AdoMet_MTases"/>
    <property type="match status" value="1"/>
</dbReference>
<dbReference type="Gene3D" id="3.40.50.150">
    <property type="entry name" value="Vaccinia Virus protein VP39"/>
    <property type="match status" value="1"/>
</dbReference>
<keyword evidence="1" id="KW-0808">Transferase</keyword>
<dbReference type="Pfam" id="PF13489">
    <property type="entry name" value="Methyltransf_23"/>
    <property type="match status" value="1"/>
</dbReference>
<dbReference type="PANTHER" id="PTHR43861">
    <property type="entry name" value="TRANS-ACONITATE 2-METHYLTRANSFERASE-RELATED"/>
    <property type="match status" value="1"/>
</dbReference>
<dbReference type="Proteomes" id="UP001269267">
    <property type="component" value="Unassembled WGS sequence"/>
</dbReference>
<reference evidence="1 2" key="1">
    <citation type="submission" date="2023-04" db="EMBL/GenBank/DDBJ databases">
        <title>A long-awaited taxogenomic arrangement of the family Halomonadaceae.</title>
        <authorList>
            <person name="De La Haba R."/>
            <person name="Chuvochina M."/>
            <person name="Wittouck S."/>
            <person name="Arahal D.R."/>
            <person name="Sanchez-Porro C."/>
            <person name="Hugenholtz P."/>
            <person name="Ventosa A."/>
        </authorList>
    </citation>
    <scope>NUCLEOTIDE SEQUENCE [LARGE SCALE GENOMIC DNA]</scope>
    <source>
        <strain evidence="1 2">DSM 18042</strain>
    </source>
</reference>
<dbReference type="SUPFAM" id="SSF53335">
    <property type="entry name" value="S-adenosyl-L-methionine-dependent methyltransferases"/>
    <property type="match status" value="1"/>
</dbReference>
<accession>A0ABU1GFW1</accession>
<dbReference type="EC" id="2.1.-.-" evidence="1"/>